<comment type="caution">
    <text evidence="1">The sequence shown here is derived from an EMBL/GenBank/DDBJ whole genome shotgun (WGS) entry which is preliminary data.</text>
</comment>
<protein>
    <submittedName>
        <fullName evidence="1">29728_t:CDS:1</fullName>
    </submittedName>
</protein>
<accession>A0ACA9L639</accession>
<organism evidence="1 2">
    <name type="scientific">Racocetra persica</name>
    <dbReference type="NCBI Taxonomy" id="160502"/>
    <lineage>
        <taxon>Eukaryota</taxon>
        <taxon>Fungi</taxon>
        <taxon>Fungi incertae sedis</taxon>
        <taxon>Mucoromycota</taxon>
        <taxon>Glomeromycotina</taxon>
        <taxon>Glomeromycetes</taxon>
        <taxon>Diversisporales</taxon>
        <taxon>Gigasporaceae</taxon>
        <taxon>Racocetra</taxon>
    </lineage>
</organism>
<evidence type="ECO:0000313" key="1">
    <source>
        <dbReference type="EMBL" id="CAG8512710.1"/>
    </source>
</evidence>
<evidence type="ECO:0000313" key="2">
    <source>
        <dbReference type="Proteomes" id="UP000789920"/>
    </source>
</evidence>
<feature type="non-terminal residue" evidence="1">
    <location>
        <position position="356"/>
    </location>
</feature>
<keyword evidence="2" id="KW-1185">Reference proteome</keyword>
<sequence length="356" mass="41127">MESSNTIVQNVEHFFDTLNFATLESDHSDLDGSIYEDSLPEELDSELSEIDATEQEFEEINQVNDNDQMAKQVKASNIDQESLPATESSEHETMEVGSGSRLPREVEKRERSASTSKVVRCKASQLHSWWENRELLLNIKKAYDDGGHTSGYYKWFLKNEYLLQDLRKYEGKKSRETLTDKMISLVKPYLSEHDQAVPSSSLPESKRHICIFYLMILQGFLPRIEQPHWIDFGFCACKVGDNYRRDGIINNMHNPILSARNCELAEEARLQYLYQDLIVQKGCKIDEFNDAYISGTVLDLIKRKCDKTYTSWLSASKIETFGYNQPVKSVYNLKQYILSNSVNMIPAIRDDYGFRN</sequence>
<name>A0ACA9L639_9GLOM</name>
<dbReference type="EMBL" id="CAJVQC010002524">
    <property type="protein sequence ID" value="CAG8512710.1"/>
    <property type="molecule type" value="Genomic_DNA"/>
</dbReference>
<gene>
    <name evidence="1" type="ORF">RPERSI_LOCUS2332</name>
</gene>
<reference evidence="1" key="1">
    <citation type="submission" date="2021-06" db="EMBL/GenBank/DDBJ databases">
        <authorList>
            <person name="Kallberg Y."/>
            <person name="Tangrot J."/>
            <person name="Rosling A."/>
        </authorList>
    </citation>
    <scope>NUCLEOTIDE SEQUENCE</scope>
    <source>
        <strain evidence="1">MA461A</strain>
    </source>
</reference>
<proteinExistence type="predicted"/>
<dbReference type="Proteomes" id="UP000789920">
    <property type="component" value="Unassembled WGS sequence"/>
</dbReference>